<evidence type="ECO:0000256" key="1">
    <source>
        <dbReference type="SAM" id="MobiDB-lite"/>
    </source>
</evidence>
<organism evidence="2 3">
    <name type="scientific">Cupriavidus basilensis</name>
    <dbReference type="NCBI Taxonomy" id="68895"/>
    <lineage>
        <taxon>Bacteria</taxon>
        <taxon>Pseudomonadati</taxon>
        <taxon>Pseudomonadota</taxon>
        <taxon>Betaproteobacteria</taxon>
        <taxon>Burkholderiales</taxon>
        <taxon>Burkholderiaceae</taxon>
        <taxon>Cupriavidus</taxon>
    </lineage>
</organism>
<feature type="region of interest" description="Disordered" evidence="1">
    <location>
        <begin position="1"/>
        <end position="20"/>
    </location>
</feature>
<reference evidence="2 3" key="1">
    <citation type="journal article" date="2015" name="Genome Announc.">
        <title>Complete Genome Sequence of Cupriavidus basilensis 4G11, Isolated from the Oak Ridge Field Research Center Site.</title>
        <authorList>
            <person name="Ray J."/>
            <person name="Waters R.J."/>
            <person name="Skerker J.M."/>
            <person name="Kuehl J.V."/>
            <person name="Price M.N."/>
            <person name="Huang J."/>
            <person name="Chakraborty R."/>
            <person name="Arkin A.P."/>
            <person name="Deutschbauer A."/>
        </authorList>
    </citation>
    <scope>NUCLEOTIDE SEQUENCE [LARGE SCALE GENOMIC DNA]</scope>
    <source>
        <strain evidence="2">4G11</strain>
    </source>
</reference>
<evidence type="ECO:0000313" key="3">
    <source>
        <dbReference type="Proteomes" id="UP000031843"/>
    </source>
</evidence>
<protein>
    <submittedName>
        <fullName evidence="2">Uncharacterized protein</fullName>
    </submittedName>
</protein>
<dbReference type="EMBL" id="CP010537">
    <property type="protein sequence ID" value="AJG22776.1"/>
    <property type="molecule type" value="Genomic_DNA"/>
</dbReference>
<dbReference type="STRING" id="68895.RR42_s1188"/>
<dbReference type="AlphaFoldDB" id="A0A0C4YQ90"/>
<proteinExistence type="predicted"/>
<gene>
    <name evidence="2" type="ORF">RR42_s1188</name>
</gene>
<dbReference type="KEGG" id="cbw:RR42_s1188"/>
<sequence>MDAARMANTLPGDVAGQRPGTRQSADAMLIFAATALILAMRRDHFWK</sequence>
<evidence type="ECO:0000313" key="2">
    <source>
        <dbReference type="EMBL" id="AJG22776.1"/>
    </source>
</evidence>
<accession>A0A0C4YQ90</accession>
<keyword evidence="3" id="KW-1185">Reference proteome</keyword>
<dbReference type="Proteomes" id="UP000031843">
    <property type="component" value="Chromosome secondary"/>
</dbReference>
<name>A0A0C4YQ90_9BURK</name>